<dbReference type="Pfam" id="PF10082">
    <property type="entry name" value="BBP2_2"/>
    <property type="match status" value="1"/>
</dbReference>
<organism evidence="1 2">
    <name type="scientific">Dongia soli</name>
    <dbReference type="NCBI Taxonomy" id="600628"/>
    <lineage>
        <taxon>Bacteria</taxon>
        <taxon>Pseudomonadati</taxon>
        <taxon>Pseudomonadota</taxon>
        <taxon>Alphaproteobacteria</taxon>
        <taxon>Rhodospirillales</taxon>
        <taxon>Dongiaceae</taxon>
        <taxon>Dongia</taxon>
    </lineage>
</organism>
<dbReference type="Proteomes" id="UP001279642">
    <property type="component" value="Unassembled WGS sequence"/>
</dbReference>
<comment type="caution">
    <text evidence="1">The sequence shown here is derived from an EMBL/GenBank/DDBJ whole genome shotgun (WGS) entry which is preliminary data.</text>
</comment>
<dbReference type="RefSeq" id="WP_320509319.1">
    <property type="nucleotide sequence ID" value="NZ_JAXCLW010000004.1"/>
</dbReference>
<proteinExistence type="predicted"/>
<evidence type="ECO:0000313" key="1">
    <source>
        <dbReference type="EMBL" id="MDY0884252.1"/>
    </source>
</evidence>
<accession>A0ABU5ED66</accession>
<evidence type="ECO:0000313" key="2">
    <source>
        <dbReference type="Proteomes" id="UP001279642"/>
    </source>
</evidence>
<protein>
    <submittedName>
        <fullName evidence="1">Outer membrane beta-barrel protein</fullName>
    </submittedName>
</protein>
<dbReference type="InterPro" id="IPR018759">
    <property type="entry name" value="BBP2_2"/>
</dbReference>
<keyword evidence="2" id="KW-1185">Reference proteome</keyword>
<sequence length="459" mass="50594">MFTLGSRIGFPAVCQRAAFPFHFSKTEINADREKGVSKTSLFLCVLAGSISISLTHAGKAYAQQNTVLAPEFVPGETIMDRFNRLHQPEGFEFGPFKINPRLDVGLGYDTNIFDSDHHVRDDGFVTTTAGASAVASNENYFAALDGSISRATYFSDASNDAWYGALSANGWKNVGTNFHLTGNAYVAREIEARDDPQTTGETEPVEYWHYQTGLGFETLNAIITTSAGIGYDRRDYDNVSGESGTIDLSERNINEIDGTTRFTYHIADDRSIYLNLLGNIRLPDDKFDTNDIQRKSSGILATIGSNYTINSAITLTGAIGYQGQYYVDSEVHNANGPYASVSANWLLGEFTQVLASFEHGYYESFDVQSPGYWQNIGSIGVTQELRRDLVFIATATVADRDFIDSSRRETVYALNANVKWSVATGIVISLENTFEVQEARSNGTDFTSNLTLLHITKTF</sequence>
<name>A0ABU5ED66_9PROT</name>
<gene>
    <name evidence="1" type="ORF">SMD27_15510</name>
</gene>
<reference evidence="1 2" key="1">
    <citation type="journal article" date="2016" name="Antonie Van Leeuwenhoek">
        <title>Dongia soli sp. nov., isolated from soil from Dokdo, Korea.</title>
        <authorList>
            <person name="Kim D.U."/>
            <person name="Lee H."/>
            <person name="Kim H."/>
            <person name="Kim S.G."/>
            <person name="Ka J.O."/>
        </authorList>
    </citation>
    <scope>NUCLEOTIDE SEQUENCE [LARGE SCALE GENOMIC DNA]</scope>
    <source>
        <strain evidence="1 2">D78</strain>
    </source>
</reference>
<dbReference type="EMBL" id="JAXCLW010000004">
    <property type="protein sequence ID" value="MDY0884252.1"/>
    <property type="molecule type" value="Genomic_DNA"/>
</dbReference>